<dbReference type="KEGG" id="dor:Desor_0603"/>
<dbReference type="GO" id="GO:0016020">
    <property type="term" value="C:membrane"/>
    <property type="evidence" value="ECO:0007669"/>
    <property type="project" value="InterPro"/>
</dbReference>
<dbReference type="Proteomes" id="UP000006346">
    <property type="component" value="Chromosome"/>
</dbReference>
<evidence type="ECO:0000256" key="2">
    <source>
        <dbReference type="SAM" id="Phobius"/>
    </source>
</evidence>
<organism evidence="4 5">
    <name type="scientific">Desulfosporosinus orientis (strain ATCC 19365 / DSM 765 / NCIMB 8382 / VKM B-1628 / Singapore I)</name>
    <name type="common">Desulfotomaculum orientis</name>
    <dbReference type="NCBI Taxonomy" id="768706"/>
    <lineage>
        <taxon>Bacteria</taxon>
        <taxon>Bacillati</taxon>
        <taxon>Bacillota</taxon>
        <taxon>Clostridia</taxon>
        <taxon>Eubacteriales</taxon>
        <taxon>Desulfitobacteriaceae</taxon>
        <taxon>Desulfosporosinus</taxon>
    </lineage>
</organism>
<keyword evidence="2" id="KW-0812">Transmembrane</keyword>
<feature type="transmembrane region" description="Helical" evidence="2">
    <location>
        <begin position="208"/>
        <end position="226"/>
    </location>
</feature>
<feature type="transmembrane region" description="Helical" evidence="2">
    <location>
        <begin position="238"/>
        <end position="256"/>
    </location>
</feature>
<keyword evidence="5" id="KW-1185">Reference proteome</keyword>
<proteinExistence type="inferred from homology"/>
<feature type="transmembrane region" description="Helical" evidence="2">
    <location>
        <begin position="178"/>
        <end position="196"/>
    </location>
</feature>
<dbReference type="InterPro" id="IPR037185">
    <property type="entry name" value="EmrE-like"/>
</dbReference>
<dbReference type="eggNOG" id="COG0697">
    <property type="taxonomic scope" value="Bacteria"/>
</dbReference>
<dbReference type="SUPFAM" id="SSF103481">
    <property type="entry name" value="Multidrug resistance efflux transporter EmrE"/>
    <property type="match status" value="2"/>
</dbReference>
<feature type="domain" description="EamA" evidence="3">
    <location>
        <begin position="12"/>
        <end position="137"/>
    </location>
</feature>
<feature type="transmembrane region" description="Helical" evidence="2">
    <location>
        <begin position="149"/>
        <end position="166"/>
    </location>
</feature>
<evidence type="ECO:0000313" key="5">
    <source>
        <dbReference type="Proteomes" id="UP000006346"/>
    </source>
</evidence>
<keyword evidence="2" id="KW-0472">Membrane</keyword>
<dbReference type="EMBL" id="CP003108">
    <property type="protein sequence ID" value="AET66304.1"/>
    <property type="molecule type" value="Genomic_DNA"/>
</dbReference>
<feature type="domain" description="EamA" evidence="3">
    <location>
        <begin position="149"/>
        <end position="277"/>
    </location>
</feature>
<keyword evidence="2" id="KW-1133">Transmembrane helix</keyword>
<feature type="transmembrane region" description="Helical" evidence="2">
    <location>
        <begin position="120"/>
        <end position="137"/>
    </location>
</feature>
<dbReference type="PATRIC" id="fig|768706.3.peg.575"/>
<feature type="transmembrane region" description="Helical" evidence="2">
    <location>
        <begin position="262"/>
        <end position="280"/>
    </location>
</feature>
<dbReference type="OrthoDB" id="6707571at2"/>
<evidence type="ECO:0000256" key="1">
    <source>
        <dbReference type="ARBA" id="ARBA00007362"/>
    </source>
</evidence>
<protein>
    <submittedName>
        <fullName evidence="4">DMT(Drug/metabolite transporter) superfamily permease</fullName>
    </submittedName>
</protein>
<reference evidence="4 5" key="2">
    <citation type="journal article" date="2012" name="J. Bacteriol.">
        <title>Complete genome sequences of Desulfosporosinus orientis DSM765T, Desulfosporosinus youngiae DSM17734T, Desulfosporosinus meridiei DSM13257T, and Desulfosporosinus acidiphilus DSM22704T.</title>
        <authorList>
            <person name="Pester M."/>
            <person name="Brambilla E."/>
            <person name="Alazard D."/>
            <person name="Rattei T."/>
            <person name="Weinmaier T."/>
            <person name="Han J."/>
            <person name="Lucas S."/>
            <person name="Lapidus A."/>
            <person name="Cheng J.F."/>
            <person name="Goodwin L."/>
            <person name="Pitluck S."/>
            <person name="Peters L."/>
            <person name="Ovchinnikova G."/>
            <person name="Teshima H."/>
            <person name="Detter J.C."/>
            <person name="Han C.S."/>
            <person name="Tapia R."/>
            <person name="Land M.L."/>
            <person name="Hauser L."/>
            <person name="Kyrpides N.C."/>
            <person name="Ivanova N.N."/>
            <person name="Pagani I."/>
            <person name="Huntmann M."/>
            <person name="Wei C.L."/>
            <person name="Davenport K.W."/>
            <person name="Daligault H."/>
            <person name="Chain P.S."/>
            <person name="Chen A."/>
            <person name="Mavromatis K."/>
            <person name="Markowitz V."/>
            <person name="Szeto E."/>
            <person name="Mikhailova N."/>
            <person name="Pati A."/>
            <person name="Wagner M."/>
            <person name="Woyke T."/>
            <person name="Ollivier B."/>
            <person name="Klenk H.P."/>
            <person name="Spring S."/>
            <person name="Loy A."/>
        </authorList>
    </citation>
    <scope>NUCLEOTIDE SEQUENCE [LARGE SCALE GENOMIC DNA]</scope>
    <source>
        <strain evidence="5">ATCC 19365 / DSM 765 / NCIMB 8382 / VKM B-1628</strain>
    </source>
</reference>
<feature type="transmembrane region" description="Helical" evidence="2">
    <location>
        <begin position="66"/>
        <end position="83"/>
    </location>
</feature>
<dbReference type="HOGENOM" id="CLU_033863_15_3_9"/>
<evidence type="ECO:0000313" key="4">
    <source>
        <dbReference type="EMBL" id="AET66304.1"/>
    </source>
</evidence>
<dbReference type="InterPro" id="IPR000620">
    <property type="entry name" value="EamA_dom"/>
</dbReference>
<dbReference type="PANTHER" id="PTHR22911">
    <property type="entry name" value="ACYL-MALONYL CONDENSING ENZYME-RELATED"/>
    <property type="match status" value="1"/>
</dbReference>
<feature type="transmembrane region" description="Helical" evidence="2">
    <location>
        <begin position="7"/>
        <end position="24"/>
    </location>
</feature>
<dbReference type="AlphaFoldDB" id="G7WCI2"/>
<gene>
    <name evidence="4" type="ordered locus">Desor_0603</name>
</gene>
<reference evidence="5" key="1">
    <citation type="submission" date="2011-11" db="EMBL/GenBank/DDBJ databases">
        <title>Complete sequence of Desulfosporosinus orientis DSM 765.</title>
        <authorList>
            <person name="Lucas S."/>
            <person name="Han J."/>
            <person name="Lapidus A."/>
            <person name="Cheng J.-F."/>
            <person name="Goodwin L."/>
            <person name="Pitluck S."/>
            <person name="Peters L."/>
            <person name="Ovchinnikova G."/>
            <person name="Teshima H."/>
            <person name="Detter J.C."/>
            <person name="Han C."/>
            <person name="Tapia R."/>
            <person name="Land M."/>
            <person name="Hauser L."/>
            <person name="Kyrpides N."/>
            <person name="Ivanova N."/>
            <person name="Pagani I."/>
            <person name="Pester M."/>
            <person name="Spring S."/>
            <person name="Ollivier B."/>
            <person name="Rattei T."/>
            <person name="Klenk H.-P."/>
            <person name="Wagner M."/>
            <person name="Loy A."/>
            <person name="Woyke T."/>
        </authorList>
    </citation>
    <scope>NUCLEOTIDE SEQUENCE [LARGE SCALE GENOMIC DNA]</scope>
    <source>
        <strain evidence="5">ATCC 19365 / DSM 765 / NCIMB 8382 / VKM B-1628</strain>
    </source>
</reference>
<dbReference type="Pfam" id="PF00892">
    <property type="entry name" value="EamA"/>
    <property type="match status" value="2"/>
</dbReference>
<comment type="similarity">
    <text evidence="1">Belongs to the EamA transporter family.</text>
</comment>
<feature type="transmembrane region" description="Helical" evidence="2">
    <location>
        <begin position="89"/>
        <end position="108"/>
    </location>
</feature>
<dbReference type="RefSeq" id="WP_014183129.1">
    <property type="nucleotide sequence ID" value="NC_016584.1"/>
</dbReference>
<evidence type="ECO:0000259" key="3">
    <source>
        <dbReference type="Pfam" id="PF00892"/>
    </source>
</evidence>
<accession>G7WCI2</accession>
<name>G7WCI2_DESOD</name>
<feature type="transmembrane region" description="Helical" evidence="2">
    <location>
        <begin position="30"/>
        <end position="54"/>
    </location>
</feature>
<sequence length="298" mass="33207">MNPRKRSLLEVHLAVILFGLSGLFGKLLTISSAMITFGRVLFSCIFLLLVFILFKKQFKIKRQRDIFCLIAMGLILAIHWGTFFKSIQMSTVAIGLLTFSTFPIFVTFIEPFLSKDRIKLSDIILAFGTFIGIIFVVPQFNLENNSTQGVVWGIVSGFSYAVLSMLNKKFVSEYPGEVIAFYEQFFAALILAPFLIFQKPVISSRDVVLLVILGVIFTGLSHSLFINSLRGIKTQTAGIISCLEPVYGIFFAGIILKEALSFKEIVGGVIVLSTVLYATIKVNKSMAIKDLPYPDNRL</sequence>